<protein>
    <submittedName>
        <fullName evidence="4">NADH:flavin oxidoreductase</fullName>
    </submittedName>
</protein>
<dbReference type="InterPro" id="IPR013785">
    <property type="entry name" value="Aldolase_TIM"/>
</dbReference>
<feature type="domain" description="NADH:flavin oxidoreductase/NADH oxidase N-terminal" evidence="3">
    <location>
        <begin position="12"/>
        <end position="340"/>
    </location>
</feature>
<evidence type="ECO:0000256" key="1">
    <source>
        <dbReference type="ARBA" id="ARBA00022630"/>
    </source>
</evidence>
<dbReference type="PANTHER" id="PTHR43656">
    <property type="entry name" value="BINDING OXIDOREDUCTASE, PUTATIVE (AFU_ORTHOLOGUE AFUA_2G08260)-RELATED"/>
    <property type="match status" value="1"/>
</dbReference>
<organism evidence="4 5">
    <name type="scientific">Duganella fentianensis</name>
    <dbReference type="NCBI Taxonomy" id="2692177"/>
    <lineage>
        <taxon>Bacteria</taxon>
        <taxon>Pseudomonadati</taxon>
        <taxon>Pseudomonadota</taxon>
        <taxon>Betaproteobacteria</taxon>
        <taxon>Burkholderiales</taxon>
        <taxon>Oxalobacteraceae</taxon>
        <taxon>Telluria group</taxon>
        <taxon>Duganella</taxon>
    </lineage>
</organism>
<keyword evidence="2" id="KW-0560">Oxidoreductase</keyword>
<dbReference type="RefSeq" id="WP_161033870.1">
    <property type="nucleotide sequence ID" value="NZ_WWCL01000001.1"/>
</dbReference>
<dbReference type="GO" id="GO:0010181">
    <property type="term" value="F:FMN binding"/>
    <property type="evidence" value="ECO:0007669"/>
    <property type="project" value="InterPro"/>
</dbReference>
<dbReference type="AlphaFoldDB" id="A0A845HTG6"/>
<gene>
    <name evidence="4" type="ORF">GTP23_03445</name>
</gene>
<evidence type="ECO:0000313" key="4">
    <source>
        <dbReference type="EMBL" id="MYN44122.1"/>
    </source>
</evidence>
<dbReference type="GO" id="GO:0016491">
    <property type="term" value="F:oxidoreductase activity"/>
    <property type="evidence" value="ECO:0007669"/>
    <property type="project" value="UniProtKB-KW"/>
</dbReference>
<accession>A0A845HTG6</accession>
<dbReference type="EMBL" id="WWCL01000001">
    <property type="protein sequence ID" value="MYN44122.1"/>
    <property type="molecule type" value="Genomic_DNA"/>
</dbReference>
<evidence type="ECO:0000313" key="5">
    <source>
        <dbReference type="Proteomes" id="UP000444316"/>
    </source>
</evidence>
<dbReference type="InterPro" id="IPR051799">
    <property type="entry name" value="NADH_flavin_oxidoreductase"/>
</dbReference>
<dbReference type="CDD" id="cd04733">
    <property type="entry name" value="OYE_like_2_FMN"/>
    <property type="match status" value="1"/>
</dbReference>
<keyword evidence="5" id="KW-1185">Reference proteome</keyword>
<dbReference type="PANTHER" id="PTHR43656:SF2">
    <property type="entry name" value="BINDING OXIDOREDUCTASE, PUTATIVE (AFU_ORTHOLOGUE AFUA_2G08260)-RELATED"/>
    <property type="match status" value="1"/>
</dbReference>
<evidence type="ECO:0000256" key="2">
    <source>
        <dbReference type="ARBA" id="ARBA00023002"/>
    </source>
</evidence>
<reference evidence="4" key="1">
    <citation type="submission" date="2019-12" db="EMBL/GenBank/DDBJ databases">
        <title>Novel species isolated from a subtropical stream in China.</title>
        <authorList>
            <person name="Lu H."/>
        </authorList>
    </citation>
    <scope>NUCLEOTIDE SEQUENCE [LARGE SCALE GENOMIC DNA]</scope>
    <source>
        <strain evidence="4">FT93W</strain>
    </source>
</reference>
<sequence length="426" mass="46838">MIEQPYTLACGQQLANRFIKAAMTEGLATPEGWPGNAHLELYRRWGAGGSAAHISGNIMIDRRYLERAGNVIVEDNSGLDKLRAWADVVHAGGSLLWGQISHPGRQCPRQICAQPLSASAVRLDLAHSFGQPRAASSAELHDIIERFANTAAILQRAGFDGVQIHAAHGYLLSQFLSPRTNQRSDEWGGSLANRARLLLAVVRAVRQRVGPAMCVAVKLNSADFVQGGFTQQECLQVVEWLNDCQVDVLEVSGGTYENLVMFDALPAEQIRASTRQRIATFLDYASAIKRVAQMPVMLTGGFRTRSGMVQALQDGATDFIGLARPYCLQPDLASQLIAGRMETLPIPEARLVLGQGYFGPNSRAHLWRTLNNLAQAAWYYHQIEALAAGQPPAPEYGARSALLSHVLNDQRRIRRYQQHQRQTARG</sequence>
<dbReference type="InterPro" id="IPR001155">
    <property type="entry name" value="OxRdtase_FMN_N"/>
</dbReference>
<evidence type="ECO:0000259" key="3">
    <source>
        <dbReference type="Pfam" id="PF00724"/>
    </source>
</evidence>
<name>A0A845HTG6_9BURK</name>
<dbReference type="SUPFAM" id="SSF51395">
    <property type="entry name" value="FMN-linked oxidoreductases"/>
    <property type="match status" value="1"/>
</dbReference>
<dbReference type="Pfam" id="PF00724">
    <property type="entry name" value="Oxidored_FMN"/>
    <property type="match status" value="1"/>
</dbReference>
<dbReference type="Gene3D" id="3.20.20.70">
    <property type="entry name" value="Aldolase class I"/>
    <property type="match status" value="1"/>
</dbReference>
<dbReference type="Proteomes" id="UP000444316">
    <property type="component" value="Unassembled WGS sequence"/>
</dbReference>
<proteinExistence type="predicted"/>
<comment type="caution">
    <text evidence="4">The sequence shown here is derived from an EMBL/GenBank/DDBJ whole genome shotgun (WGS) entry which is preliminary data.</text>
</comment>
<keyword evidence="1" id="KW-0285">Flavoprotein</keyword>